<keyword evidence="4" id="KW-0238">DNA-binding</keyword>
<feature type="domain" description="RNA polymerase sigma-70 region 2" evidence="6">
    <location>
        <begin position="13"/>
        <end position="74"/>
    </location>
</feature>
<dbReference type="PANTHER" id="PTHR43133:SF8">
    <property type="entry name" value="RNA POLYMERASE SIGMA FACTOR HI_1459-RELATED"/>
    <property type="match status" value="1"/>
</dbReference>
<reference evidence="8" key="2">
    <citation type="submission" date="2021-04" db="EMBL/GenBank/DDBJ databases">
        <authorList>
            <person name="Gilroy R."/>
        </authorList>
    </citation>
    <scope>NUCLEOTIDE SEQUENCE</scope>
    <source>
        <strain evidence="8">1068</strain>
    </source>
</reference>
<dbReference type="NCBIfam" id="TIGR02937">
    <property type="entry name" value="sigma70-ECF"/>
    <property type="match status" value="1"/>
</dbReference>
<dbReference type="InterPro" id="IPR014284">
    <property type="entry name" value="RNA_pol_sigma-70_dom"/>
</dbReference>
<keyword evidence="2" id="KW-0805">Transcription regulation</keyword>
<dbReference type="GO" id="GO:0006352">
    <property type="term" value="P:DNA-templated transcription initiation"/>
    <property type="evidence" value="ECO:0007669"/>
    <property type="project" value="InterPro"/>
</dbReference>
<evidence type="ECO:0000256" key="2">
    <source>
        <dbReference type="ARBA" id="ARBA00023015"/>
    </source>
</evidence>
<dbReference type="GO" id="GO:0016987">
    <property type="term" value="F:sigma factor activity"/>
    <property type="evidence" value="ECO:0007669"/>
    <property type="project" value="UniProtKB-KW"/>
</dbReference>
<keyword evidence="3" id="KW-0731">Sigma factor</keyword>
<organism evidence="8 9">
    <name type="scientific">Candidatus Blautia pullicola</name>
    <dbReference type="NCBI Taxonomy" id="2838498"/>
    <lineage>
        <taxon>Bacteria</taxon>
        <taxon>Bacillati</taxon>
        <taxon>Bacillota</taxon>
        <taxon>Clostridia</taxon>
        <taxon>Lachnospirales</taxon>
        <taxon>Lachnospiraceae</taxon>
        <taxon>Blautia</taxon>
    </lineage>
</organism>
<evidence type="ECO:0000256" key="5">
    <source>
        <dbReference type="ARBA" id="ARBA00023163"/>
    </source>
</evidence>
<dbReference type="InterPro" id="IPR007627">
    <property type="entry name" value="RNA_pol_sigma70_r2"/>
</dbReference>
<comment type="caution">
    <text evidence="8">The sequence shown here is derived from an EMBL/GenBank/DDBJ whole genome shotgun (WGS) entry which is preliminary data.</text>
</comment>
<dbReference type="AlphaFoldDB" id="A0A9D2FTS8"/>
<dbReference type="SUPFAM" id="SSF88946">
    <property type="entry name" value="Sigma2 domain of RNA polymerase sigma factors"/>
    <property type="match status" value="1"/>
</dbReference>
<evidence type="ECO:0000259" key="6">
    <source>
        <dbReference type="Pfam" id="PF04542"/>
    </source>
</evidence>
<dbReference type="Pfam" id="PF08281">
    <property type="entry name" value="Sigma70_r4_2"/>
    <property type="match status" value="1"/>
</dbReference>
<keyword evidence="5" id="KW-0804">Transcription</keyword>
<evidence type="ECO:0000256" key="4">
    <source>
        <dbReference type="ARBA" id="ARBA00023125"/>
    </source>
</evidence>
<dbReference type="InterPro" id="IPR013325">
    <property type="entry name" value="RNA_pol_sigma_r2"/>
</dbReference>
<dbReference type="Gene3D" id="1.10.10.10">
    <property type="entry name" value="Winged helix-like DNA-binding domain superfamily/Winged helix DNA-binding domain"/>
    <property type="match status" value="1"/>
</dbReference>
<dbReference type="Proteomes" id="UP000824056">
    <property type="component" value="Unassembled WGS sequence"/>
</dbReference>
<reference evidence="8" key="1">
    <citation type="journal article" date="2021" name="PeerJ">
        <title>Extensive microbial diversity within the chicken gut microbiome revealed by metagenomics and culture.</title>
        <authorList>
            <person name="Gilroy R."/>
            <person name="Ravi A."/>
            <person name="Getino M."/>
            <person name="Pursley I."/>
            <person name="Horton D.L."/>
            <person name="Alikhan N.F."/>
            <person name="Baker D."/>
            <person name="Gharbi K."/>
            <person name="Hall N."/>
            <person name="Watson M."/>
            <person name="Adriaenssens E.M."/>
            <person name="Foster-Nyarko E."/>
            <person name="Jarju S."/>
            <person name="Secka A."/>
            <person name="Antonio M."/>
            <person name="Oren A."/>
            <person name="Chaudhuri R.R."/>
            <person name="La Ragione R."/>
            <person name="Hildebrand F."/>
            <person name="Pallen M.J."/>
        </authorList>
    </citation>
    <scope>NUCLEOTIDE SEQUENCE</scope>
    <source>
        <strain evidence="8">1068</strain>
    </source>
</reference>
<protein>
    <submittedName>
        <fullName evidence="8">RNA polymerase sigma factor</fullName>
    </submittedName>
</protein>
<feature type="non-terminal residue" evidence="8">
    <location>
        <position position="181"/>
    </location>
</feature>
<feature type="domain" description="RNA polymerase sigma factor 70 region 4 type 2" evidence="7">
    <location>
        <begin position="101"/>
        <end position="152"/>
    </location>
</feature>
<gene>
    <name evidence="8" type="ORF">H9809_12095</name>
</gene>
<dbReference type="InterPro" id="IPR013249">
    <property type="entry name" value="RNA_pol_sigma70_r4_t2"/>
</dbReference>
<accession>A0A9D2FTS8</accession>
<dbReference type="EMBL" id="DXBG01000279">
    <property type="protein sequence ID" value="HIZ66617.1"/>
    <property type="molecule type" value="Genomic_DNA"/>
</dbReference>
<evidence type="ECO:0000313" key="9">
    <source>
        <dbReference type="Proteomes" id="UP000824056"/>
    </source>
</evidence>
<dbReference type="InterPro" id="IPR039425">
    <property type="entry name" value="RNA_pol_sigma-70-like"/>
</dbReference>
<proteinExistence type="inferred from homology"/>
<dbReference type="Gene3D" id="1.10.1740.10">
    <property type="match status" value="1"/>
</dbReference>
<evidence type="ECO:0000259" key="7">
    <source>
        <dbReference type="Pfam" id="PF08281"/>
    </source>
</evidence>
<sequence>MKKQELDTRITETAKALLSYCRVRTASSFEAEDLAQDIIVEIYKSVDNLRNEEAFYRFMWAVAGNVYKQWCKNKAKNKIYPLSEDLLAEESIEEEKGDIFLLRRELTLLAKKYRRAVILYYIENKSCSEIAQILSISESMVKYLLFKSRQLLKEGMVMERNYGEQSYNPKSLSLLFWGKGE</sequence>
<evidence type="ECO:0000256" key="3">
    <source>
        <dbReference type="ARBA" id="ARBA00023082"/>
    </source>
</evidence>
<evidence type="ECO:0000256" key="1">
    <source>
        <dbReference type="ARBA" id="ARBA00010641"/>
    </source>
</evidence>
<dbReference type="InterPro" id="IPR036388">
    <property type="entry name" value="WH-like_DNA-bd_sf"/>
</dbReference>
<dbReference type="Pfam" id="PF04542">
    <property type="entry name" value="Sigma70_r2"/>
    <property type="match status" value="1"/>
</dbReference>
<dbReference type="GO" id="GO:0003677">
    <property type="term" value="F:DNA binding"/>
    <property type="evidence" value="ECO:0007669"/>
    <property type="project" value="UniProtKB-KW"/>
</dbReference>
<name>A0A9D2FTS8_9FIRM</name>
<comment type="similarity">
    <text evidence="1">Belongs to the sigma-70 factor family. ECF subfamily.</text>
</comment>
<dbReference type="SUPFAM" id="SSF88659">
    <property type="entry name" value="Sigma3 and sigma4 domains of RNA polymerase sigma factors"/>
    <property type="match status" value="1"/>
</dbReference>
<dbReference type="InterPro" id="IPR013324">
    <property type="entry name" value="RNA_pol_sigma_r3/r4-like"/>
</dbReference>
<evidence type="ECO:0000313" key="8">
    <source>
        <dbReference type="EMBL" id="HIZ66617.1"/>
    </source>
</evidence>
<dbReference type="PANTHER" id="PTHR43133">
    <property type="entry name" value="RNA POLYMERASE ECF-TYPE SIGMA FACTO"/>
    <property type="match status" value="1"/>
</dbReference>